<organism evidence="2 3">
    <name type="scientific">Rhizophagus irregularis (strain DAOM 197198w)</name>
    <name type="common">Glomus intraradices</name>
    <dbReference type="NCBI Taxonomy" id="1432141"/>
    <lineage>
        <taxon>Eukaryota</taxon>
        <taxon>Fungi</taxon>
        <taxon>Fungi incertae sedis</taxon>
        <taxon>Mucoromycota</taxon>
        <taxon>Glomeromycotina</taxon>
        <taxon>Glomeromycetes</taxon>
        <taxon>Glomerales</taxon>
        <taxon>Glomeraceae</taxon>
        <taxon>Rhizophagus</taxon>
    </lineage>
</organism>
<proteinExistence type="predicted"/>
<dbReference type="Pfam" id="PF07534">
    <property type="entry name" value="TLD"/>
    <property type="match status" value="1"/>
</dbReference>
<comment type="caution">
    <text evidence="2">The sequence shown here is derived from an EMBL/GenBank/DDBJ whole genome shotgun (WGS) entry which is preliminary data.</text>
</comment>
<sequence>MNSSDASFTSIFSKIIYNDKDISSFKLLLRGTRDGFKPRKFHEICDDQSHTVTIIKVRDRNEILGGYNPIAWKSDDDYSYTKGSFIFSFKDNNNIENHILSRSISRFSTIHNRSSSCLEFGLSDLTLLDGRGHCKKYDYEKPIRETADYFLVEEYEVFQIV</sequence>
<dbReference type="SMR" id="A0A015K489"/>
<dbReference type="EMBL" id="JEMT01028574">
    <property type="protein sequence ID" value="EXX54226.1"/>
    <property type="molecule type" value="Genomic_DNA"/>
</dbReference>
<keyword evidence="3" id="KW-1185">Reference proteome</keyword>
<reference evidence="2 3" key="1">
    <citation type="submission" date="2014-02" db="EMBL/GenBank/DDBJ databases">
        <title>Single nucleus genome sequencing reveals high similarity among nuclei of an endomycorrhizal fungus.</title>
        <authorList>
            <person name="Lin K."/>
            <person name="Geurts R."/>
            <person name="Zhang Z."/>
            <person name="Limpens E."/>
            <person name="Saunders D.G."/>
            <person name="Mu D."/>
            <person name="Pang E."/>
            <person name="Cao H."/>
            <person name="Cha H."/>
            <person name="Lin T."/>
            <person name="Zhou Q."/>
            <person name="Shang Y."/>
            <person name="Li Y."/>
            <person name="Ivanov S."/>
            <person name="Sharma T."/>
            <person name="Velzen R.V."/>
            <person name="Ruijter N.D."/>
            <person name="Aanen D.K."/>
            <person name="Win J."/>
            <person name="Kamoun S."/>
            <person name="Bisseling T."/>
            <person name="Huang S."/>
        </authorList>
    </citation>
    <scope>NUCLEOTIDE SEQUENCE [LARGE SCALE GENOMIC DNA]</scope>
    <source>
        <strain evidence="3">DAOM197198w</strain>
    </source>
</reference>
<dbReference type="PROSITE" id="PS51886">
    <property type="entry name" value="TLDC"/>
    <property type="match status" value="1"/>
</dbReference>
<evidence type="ECO:0000313" key="2">
    <source>
        <dbReference type="EMBL" id="EXX54226.1"/>
    </source>
</evidence>
<dbReference type="HOGENOM" id="CLU_021542_1_2_1"/>
<evidence type="ECO:0000259" key="1">
    <source>
        <dbReference type="PROSITE" id="PS51886"/>
    </source>
</evidence>
<dbReference type="Proteomes" id="UP000022910">
    <property type="component" value="Unassembled WGS sequence"/>
</dbReference>
<dbReference type="InterPro" id="IPR006571">
    <property type="entry name" value="TLDc_dom"/>
</dbReference>
<accession>A0A015K489</accession>
<dbReference type="AlphaFoldDB" id="A0A015K489"/>
<name>A0A015K489_RHIIW</name>
<feature type="domain" description="TLDc" evidence="1">
    <location>
        <begin position="1"/>
        <end position="161"/>
    </location>
</feature>
<evidence type="ECO:0000313" key="3">
    <source>
        <dbReference type="Proteomes" id="UP000022910"/>
    </source>
</evidence>
<gene>
    <name evidence="2" type="ORF">RirG_236460</name>
</gene>
<protein>
    <recommendedName>
        <fullName evidence="1">TLDc domain-containing protein</fullName>
    </recommendedName>
</protein>